<dbReference type="GO" id="GO:0004034">
    <property type="term" value="F:aldose 1-epimerase activity"/>
    <property type="evidence" value="ECO:0007669"/>
    <property type="project" value="UniProtKB-EC"/>
</dbReference>
<evidence type="ECO:0000256" key="6">
    <source>
        <dbReference type="ARBA" id="ARBA00023235"/>
    </source>
</evidence>
<dbReference type="CDD" id="cd09019">
    <property type="entry name" value="galactose_mutarotase_like"/>
    <property type="match status" value="1"/>
</dbReference>
<dbReference type="UniPathway" id="UPA00242"/>
<keyword evidence="7 8" id="KW-0119">Carbohydrate metabolism</keyword>
<comment type="catalytic activity">
    <reaction evidence="1 8">
        <text>alpha-D-glucose = beta-D-glucose</text>
        <dbReference type="Rhea" id="RHEA:10264"/>
        <dbReference type="ChEBI" id="CHEBI:15903"/>
        <dbReference type="ChEBI" id="CHEBI:17925"/>
        <dbReference type="EC" id="5.1.3.3"/>
    </reaction>
</comment>
<reference evidence="12 13" key="1">
    <citation type="submission" date="2009-02" db="EMBL/GenBank/DDBJ databases">
        <authorList>
            <person name="Fulton L."/>
            <person name="Clifton S."/>
            <person name="Fulton B."/>
            <person name="Xu J."/>
            <person name="Minx P."/>
            <person name="Pepin K.H."/>
            <person name="Johnson M."/>
            <person name="Bhonagiri V."/>
            <person name="Nash W.E."/>
            <person name="Mardis E.R."/>
            <person name="Wilson R.K."/>
        </authorList>
    </citation>
    <scope>NUCLEOTIDE SEQUENCE [LARGE SCALE GENOMIC DNA]</scope>
    <source>
        <strain evidence="12 13">DSM 16841</strain>
    </source>
</reference>
<dbReference type="Pfam" id="PF01263">
    <property type="entry name" value="Aldose_epim"/>
    <property type="match status" value="1"/>
</dbReference>
<dbReference type="EC" id="5.1.3.3" evidence="4 8"/>
<dbReference type="NCBIfam" id="NF008277">
    <property type="entry name" value="PRK11055.1"/>
    <property type="match status" value="1"/>
</dbReference>
<evidence type="ECO:0000313" key="13">
    <source>
        <dbReference type="Proteomes" id="UP000003561"/>
    </source>
</evidence>
<dbReference type="GO" id="GO:0006006">
    <property type="term" value="P:glucose metabolic process"/>
    <property type="evidence" value="ECO:0007669"/>
    <property type="project" value="TreeGrafter"/>
</dbReference>
<dbReference type="InterPro" id="IPR011013">
    <property type="entry name" value="Gal_mutarotase_sf_dom"/>
</dbReference>
<dbReference type="GO" id="GO:0030246">
    <property type="term" value="F:carbohydrate binding"/>
    <property type="evidence" value="ECO:0007669"/>
    <property type="project" value="InterPro"/>
</dbReference>
<dbReference type="PANTHER" id="PTHR10091:SF0">
    <property type="entry name" value="GALACTOSE MUTAROTASE"/>
    <property type="match status" value="1"/>
</dbReference>
<evidence type="ECO:0000313" key="12">
    <source>
        <dbReference type="EMBL" id="EEG93126.1"/>
    </source>
</evidence>
<evidence type="ECO:0000256" key="11">
    <source>
        <dbReference type="PIRSR" id="PIRSR005096-3"/>
    </source>
</evidence>
<organism evidence="12 13">
    <name type="scientific">Roseburia inulinivorans DSM 16841</name>
    <dbReference type="NCBI Taxonomy" id="622312"/>
    <lineage>
        <taxon>Bacteria</taxon>
        <taxon>Bacillati</taxon>
        <taxon>Bacillota</taxon>
        <taxon>Clostridia</taxon>
        <taxon>Lachnospirales</taxon>
        <taxon>Lachnospiraceae</taxon>
        <taxon>Roseburia</taxon>
    </lineage>
</organism>
<comment type="similarity">
    <text evidence="3 8">Belongs to the aldose epimerase family.</text>
</comment>
<evidence type="ECO:0000256" key="4">
    <source>
        <dbReference type="ARBA" id="ARBA00013185"/>
    </source>
</evidence>
<comment type="caution">
    <text evidence="12">The sequence shown here is derived from an EMBL/GenBank/DDBJ whole genome shotgun (WGS) entry which is preliminary data.</text>
</comment>
<feature type="active site" description="Proton acceptor" evidence="9">
    <location>
        <position position="342"/>
    </location>
</feature>
<proteinExistence type="inferred from homology"/>
<dbReference type="Proteomes" id="UP000003561">
    <property type="component" value="Unassembled WGS sequence"/>
</dbReference>
<evidence type="ECO:0000256" key="9">
    <source>
        <dbReference type="PIRSR" id="PIRSR005096-1"/>
    </source>
</evidence>
<evidence type="ECO:0000256" key="7">
    <source>
        <dbReference type="ARBA" id="ARBA00023277"/>
    </source>
</evidence>
<feature type="binding site" evidence="11">
    <location>
        <begin position="206"/>
        <end position="208"/>
    </location>
    <ligand>
        <name>beta-D-galactose</name>
        <dbReference type="ChEBI" id="CHEBI:27667"/>
    </ligand>
</feature>
<dbReference type="Gene3D" id="2.70.98.10">
    <property type="match status" value="1"/>
</dbReference>
<dbReference type="SUPFAM" id="SSF74650">
    <property type="entry name" value="Galactose mutarotase-like"/>
    <property type="match status" value="1"/>
</dbReference>
<dbReference type="InterPro" id="IPR014718">
    <property type="entry name" value="GH-type_carb-bd"/>
</dbReference>
<dbReference type="eggNOG" id="COG2017">
    <property type="taxonomic scope" value="Bacteria"/>
</dbReference>
<protein>
    <recommendedName>
        <fullName evidence="5 8">Aldose 1-epimerase</fullName>
        <ecNumber evidence="4 8">5.1.3.3</ecNumber>
    </recommendedName>
</protein>
<dbReference type="PANTHER" id="PTHR10091">
    <property type="entry name" value="ALDOSE-1-EPIMERASE"/>
    <property type="match status" value="1"/>
</dbReference>
<dbReference type="InterPro" id="IPR008183">
    <property type="entry name" value="Aldose_1/G6P_1-epimerase"/>
</dbReference>
<feature type="binding site" evidence="11">
    <location>
        <begin position="109"/>
        <end position="110"/>
    </location>
    <ligand>
        <name>beta-D-galactose</name>
        <dbReference type="ChEBI" id="CHEBI:27667"/>
    </ligand>
</feature>
<evidence type="ECO:0000256" key="2">
    <source>
        <dbReference type="ARBA" id="ARBA00005028"/>
    </source>
</evidence>
<dbReference type="EMBL" id="ACFY01000117">
    <property type="protein sequence ID" value="EEG93126.1"/>
    <property type="molecule type" value="Genomic_DNA"/>
</dbReference>
<sequence>MHRAKENVAVIINNFNRSGVLPDYIEKEKSSMEKVNFGVTKRGEEASLYVLENKNNTTIKVTDYGATLVSLLFADKAGVQKDLVLGYDNVTGYEEHTSYFGAIIGRNGNRIKDSRFTINGKEYRIDENENHNNLHSGKNGFNTVIWEVREHTDNSITFYHYSSETEQKFPGNMEITVTYTIADDNTLHIVYNGKADADTIMNCTNHSYFNLNGHESGSIEGQVLQIFADAYTPVVDSSAIPTGEIASVEGTPMDFRTEKQIGQDIRADFEQLHFTGGYDHNYVLGRPGEKKIMANAYCRESGIALEAETDCCGVQFYAGNFIGEQTGKGGAAYHDRSAFCLESQFYPNAVNEPDFPSPVVKAGHTYHTETSYRFYLR</sequence>
<dbReference type="InterPro" id="IPR047215">
    <property type="entry name" value="Galactose_mutarotase-like"/>
</dbReference>
<feature type="active site" description="Proton donor" evidence="9">
    <location>
        <position position="206"/>
    </location>
</feature>
<evidence type="ECO:0000256" key="1">
    <source>
        <dbReference type="ARBA" id="ARBA00001614"/>
    </source>
</evidence>
<gene>
    <name evidence="12" type="ORF">ROSEINA2194_03074</name>
</gene>
<keyword evidence="6 8" id="KW-0413">Isomerase</keyword>
<comment type="pathway">
    <text evidence="2 8">Carbohydrate metabolism; hexose metabolism.</text>
</comment>
<evidence type="ECO:0000256" key="8">
    <source>
        <dbReference type="PIRNR" id="PIRNR005096"/>
    </source>
</evidence>
<evidence type="ECO:0000256" key="10">
    <source>
        <dbReference type="PIRSR" id="PIRSR005096-2"/>
    </source>
</evidence>
<dbReference type="AlphaFoldDB" id="C0FWE7"/>
<dbReference type="InterPro" id="IPR018052">
    <property type="entry name" value="Ald1_epimerase_CS"/>
</dbReference>
<feature type="binding site" evidence="10">
    <location>
        <position position="279"/>
    </location>
    <ligand>
        <name>beta-D-galactose</name>
        <dbReference type="ChEBI" id="CHEBI:27667"/>
    </ligand>
</feature>
<dbReference type="PIRSF" id="PIRSF005096">
    <property type="entry name" value="GALM"/>
    <property type="match status" value="1"/>
</dbReference>
<evidence type="ECO:0000256" key="5">
    <source>
        <dbReference type="ARBA" id="ARBA00014165"/>
    </source>
</evidence>
<dbReference type="InterPro" id="IPR015443">
    <property type="entry name" value="Aldose_1-epimerase"/>
</dbReference>
<reference evidence="12 13" key="2">
    <citation type="submission" date="2009-03" db="EMBL/GenBank/DDBJ databases">
        <title>Draft genome sequence of Roseburia inulinivorans (DSM 16841).</title>
        <authorList>
            <person name="Sudarsanam P."/>
            <person name="Ley R."/>
            <person name="Guruge J."/>
            <person name="Turnbaugh P.J."/>
            <person name="Mahowald M."/>
            <person name="Liep D."/>
            <person name="Gordon J."/>
        </authorList>
    </citation>
    <scope>NUCLEOTIDE SEQUENCE [LARGE SCALE GENOMIC DNA]</scope>
    <source>
        <strain evidence="12 13">DSM 16841</strain>
    </source>
</reference>
<name>C0FWE7_9FIRM</name>
<evidence type="ECO:0000256" key="3">
    <source>
        <dbReference type="ARBA" id="ARBA00006206"/>
    </source>
</evidence>
<dbReference type="PROSITE" id="PS00545">
    <property type="entry name" value="ALDOSE_1_EPIMERASE"/>
    <property type="match status" value="1"/>
</dbReference>
<dbReference type="GO" id="GO:0033499">
    <property type="term" value="P:galactose catabolic process via UDP-galactose, Leloir pathway"/>
    <property type="evidence" value="ECO:0007669"/>
    <property type="project" value="TreeGrafter"/>
</dbReference>
<accession>C0FWE7</accession>